<keyword evidence="9" id="KW-1185">Reference proteome</keyword>
<dbReference type="KEGG" id="plei:Q9312_12075"/>
<dbReference type="PRINTS" id="PR00260">
    <property type="entry name" value="CHEMTRNSDUCR"/>
</dbReference>
<dbReference type="FunFam" id="1.10.287.950:FF:000001">
    <property type="entry name" value="Methyl-accepting chemotaxis sensory transducer"/>
    <property type="match status" value="1"/>
</dbReference>
<accession>A0AA51RR10</accession>
<dbReference type="InterPro" id="IPR003660">
    <property type="entry name" value="HAMP_dom"/>
</dbReference>
<evidence type="ECO:0000313" key="8">
    <source>
        <dbReference type="EMBL" id="WMS85955.1"/>
    </source>
</evidence>
<dbReference type="GO" id="GO:0004888">
    <property type="term" value="F:transmembrane signaling receptor activity"/>
    <property type="evidence" value="ECO:0007669"/>
    <property type="project" value="InterPro"/>
</dbReference>
<dbReference type="SUPFAM" id="SSF58104">
    <property type="entry name" value="Methyl-accepting chemotaxis protein (MCP) signaling domain"/>
    <property type="match status" value="1"/>
</dbReference>
<dbReference type="Gene3D" id="1.10.287.950">
    <property type="entry name" value="Methyl-accepting chemotaxis protein"/>
    <property type="match status" value="1"/>
</dbReference>
<reference evidence="8 9" key="1">
    <citation type="submission" date="2023-08" db="EMBL/GenBank/DDBJ databases">
        <title>Pleionea litopenaei sp. nov., isolated from stomach of juvenile Litopenaeus vannamei.</title>
        <authorList>
            <person name="Rho A.M."/>
            <person name="Hwang C.Y."/>
        </authorList>
    </citation>
    <scope>NUCLEOTIDE SEQUENCE [LARGE SCALE GENOMIC DNA]</scope>
    <source>
        <strain evidence="8 9">HL-JVS1</strain>
    </source>
</reference>
<proteinExistence type="inferred from homology"/>
<dbReference type="Proteomes" id="UP001239782">
    <property type="component" value="Chromosome"/>
</dbReference>
<feature type="domain" description="HAMP" evidence="7">
    <location>
        <begin position="336"/>
        <end position="388"/>
    </location>
</feature>
<dbReference type="PANTHER" id="PTHR32089">
    <property type="entry name" value="METHYL-ACCEPTING CHEMOTAXIS PROTEIN MCPB"/>
    <property type="match status" value="1"/>
</dbReference>
<organism evidence="8 9">
    <name type="scientific">Pleionea litopenaei</name>
    <dbReference type="NCBI Taxonomy" id="3070815"/>
    <lineage>
        <taxon>Bacteria</taxon>
        <taxon>Pseudomonadati</taxon>
        <taxon>Pseudomonadota</taxon>
        <taxon>Gammaproteobacteria</taxon>
        <taxon>Oceanospirillales</taxon>
        <taxon>Pleioneaceae</taxon>
        <taxon>Pleionea</taxon>
    </lineage>
</organism>
<dbReference type="PANTHER" id="PTHR32089:SF120">
    <property type="entry name" value="METHYL-ACCEPTING CHEMOTAXIS PROTEIN TLPQ"/>
    <property type="match status" value="1"/>
</dbReference>
<dbReference type="EMBL" id="CP133548">
    <property type="protein sequence ID" value="WMS85955.1"/>
    <property type="molecule type" value="Genomic_DNA"/>
</dbReference>
<dbReference type="GO" id="GO:0016020">
    <property type="term" value="C:membrane"/>
    <property type="evidence" value="ECO:0007669"/>
    <property type="project" value="UniProtKB-SubCell"/>
</dbReference>
<dbReference type="SMART" id="SM00304">
    <property type="entry name" value="HAMP"/>
    <property type="match status" value="1"/>
</dbReference>
<dbReference type="RefSeq" id="WP_309201107.1">
    <property type="nucleotide sequence ID" value="NZ_CP133548.1"/>
</dbReference>
<evidence type="ECO:0000259" key="7">
    <source>
        <dbReference type="PROSITE" id="PS50885"/>
    </source>
</evidence>
<dbReference type="Pfam" id="PF00672">
    <property type="entry name" value="HAMP"/>
    <property type="match status" value="1"/>
</dbReference>
<feature type="domain" description="Methyl-accepting transducer" evidence="6">
    <location>
        <begin position="393"/>
        <end position="629"/>
    </location>
</feature>
<evidence type="ECO:0000256" key="3">
    <source>
        <dbReference type="ARBA" id="ARBA00029447"/>
    </source>
</evidence>
<feature type="transmembrane region" description="Helical" evidence="5">
    <location>
        <begin position="312"/>
        <end position="332"/>
    </location>
</feature>
<keyword evidence="5" id="KW-0472">Membrane</keyword>
<keyword evidence="2 4" id="KW-0807">Transducer</keyword>
<keyword evidence="5" id="KW-1133">Transmembrane helix</keyword>
<protein>
    <submittedName>
        <fullName evidence="8">Methyl-accepting chemotaxis protein</fullName>
    </submittedName>
</protein>
<sequence length="666" mass="74372">MNRLKYSGKFILVSAIFLVPLIVLGYGYLSQVLNSIERTERESLALQLFPKIHQVYRSTHQFTLETMMAQRDLSEQQLNKRNQIAEDIDKQLASLESSDNAFVKNPKFIEQVGLIKNAIEDAKNLTMDPRSPATQWYLALSKPQAEVLQLYQILSNESGITNDPELATFYLGQWLSKDIYTYQEPLLRAQTVGYFGLTSVPFEQSLYDDMSASLDRFINNAEQLQKYNNNQSNISDKLSSLSQAQQQLKNSYDDSITFLDENFFIAVDITITANDYLTFFEQQAKPFDLAIEQGHSLLQNLLNERVAHENQALITLLVIVAISVVFTAYLFIGMSFSIGMSIGTLIKTAERFATGDLNARANFETNDEMNSLKKSFNWMIKKVGNLLITLESASDEVSKQAQKVEDIAQQTGSVISEQQSTTKEIVSATNQLITFVNEISENTQGVQTAVDNSNQQTSTSVDIMHRAKQSSDALSAEINSSVQVIDRLAKQSDNIAQVLDVIKNIAEQTNLLALNAAIEAARAGEQGRGFAVVADEVRTLASRTQTSTQEIEQTVESLHKGVGEAVNSMTSSREKTLASAQEAEQLQQAITQIQEAVDQISRRNQATRNTSEQQQHLANQIDQLLQSIQKISESTAHYSKQTISAGEEMTSLAAKMRSMVDEFHRN</sequence>
<name>A0AA51RR10_9GAMM</name>
<evidence type="ECO:0000256" key="4">
    <source>
        <dbReference type="PROSITE-ProRule" id="PRU00284"/>
    </source>
</evidence>
<dbReference type="GO" id="GO:0007165">
    <property type="term" value="P:signal transduction"/>
    <property type="evidence" value="ECO:0007669"/>
    <property type="project" value="UniProtKB-KW"/>
</dbReference>
<dbReference type="GO" id="GO:0006935">
    <property type="term" value="P:chemotaxis"/>
    <property type="evidence" value="ECO:0007669"/>
    <property type="project" value="InterPro"/>
</dbReference>
<evidence type="ECO:0000256" key="5">
    <source>
        <dbReference type="SAM" id="Phobius"/>
    </source>
</evidence>
<dbReference type="SMART" id="SM00283">
    <property type="entry name" value="MA"/>
    <property type="match status" value="1"/>
</dbReference>
<dbReference type="PROSITE" id="PS50885">
    <property type="entry name" value="HAMP"/>
    <property type="match status" value="1"/>
</dbReference>
<dbReference type="PROSITE" id="PS50111">
    <property type="entry name" value="CHEMOTAXIS_TRANSDUC_2"/>
    <property type="match status" value="1"/>
</dbReference>
<dbReference type="AlphaFoldDB" id="A0AA51RR10"/>
<evidence type="ECO:0000313" key="9">
    <source>
        <dbReference type="Proteomes" id="UP001239782"/>
    </source>
</evidence>
<dbReference type="InterPro" id="IPR004089">
    <property type="entry name" value="MCPsignal_dom"/>
</dbReference>
<evidence type="ECO:0000256" key="2">
    <source>
        <dbReference type="ARBA" id="ARBA00023224"/>
    </source>
</evidence>
<dbReference type="CDD" id="cd06225">
    <property type="entry name" value="HAMP"/>
    <property type="match status" value="1"/>
</dbReference>
<dbReference type="Pfam" id="PF00015">
    <property type="entry name" value="MCPsignal"/>
    <property type="match status" value="1"/>
</dbReference>
<evidence type="ECO:0000259" key="6">
    <source>
        <dbReference type="PROSITE" id="PS50111"/>
    </source>
</evidence>
<dbReference type="InterPro" id="IPR004090">
    <property type="entry name" value="Chemotax_Me-accpt_rcpt"/>
</dbReference>
<dbReference type="CDD" id="cd11386">
    <property type="entry name" value="MCP_signal"/>
    <property type="match status" value="1"/>
</dbReference>
<keyword evidence="5" id="KW-0812">Transmembrane</keyword>
<evidence type="ECO:0000256" key="1">
    <source>
        <dbReference type="ARBA" id="ARBA00004370"/>
    </source>
</evidence>
<comment type="similarity">
    <text evidence="3">Belongs to the methyl-accepting chemotaxis (MCP) protein family.</text>
</comment>
<gene>
    <name evidence="8" type="ORF">Q9312_12075</name>
</gene>
<comment type="subcellular location">
    <subcellularLocation>
        <location evidence="1">Membrane</location>
    </subcellularLocation>
</comment>